<organism evidence="1 2">
    <name type="scientific">Streptomyces neyagawaensis</name>
    <dbReference type="NCBI Taxonomy" id="42238"/>
    <lineage>
        <taxon>Bacteria</taxon>
        <taxon>Bacillati</taxon>
        <taxon>Actinomycetota</taxon>
        <taxon>Actinomycetes</taxon>
        <taxon>Kitasatosporales</taxon>
        <taxon>Streptomycetaceae</taxon>
        <taxon>Streptomyces</taxon>
    </lineage>
</organism>
<name>A0ABV3BD08_9ACTN</name>
<dbReference type="Proteomes" id="UP001551189">
    <property type="component" value="Unassembled WGS sequence"/>
</dbReference>
<gene>
    <name evidence="1" type="ORF">ABZ931_41220</name>
</gene>
<protein>
    <submittedName>
        <fullName evidence="1">Uncharacterized protein</fullName>
    </submittedName>
</protein>
<comment type="caution">
    <text evidence="1">The sequence shown here is derived from an EMBL/GenBank/DDBJ whole genome shotgun (WGS) entry which is preliminary data.</text>
</comment>
<accession>A0ABV3BD08</accession>
<dbReference type="EMBL" id="JBEYXT010000534">
    <property type="protein sequence ID" value="MEU6807323.1"/>
    <property type="molecule type" value="Genomic_DNA"/>
</dbReference>
<reference evidence="1 2" key="1">
    <citation type="submission" date="2024-06" db="EMBL/GenBank/DDBJ databases">
        <title>The Natural Products Discovery Center: Release of the First 8490 Sequenced Strains for Exploring Actinobacteria Biosynthetic Diversity.</title>
        <authorList>
            <person name="Kalkreuter E."/>
            <person name="Kautsar S.A."/>
            <person name="Yang D."/>
            <person name="Bader C.D."/>
            <person name="Teijaro C.N."/>
            <person name="Fluegel L."/>
            <person name="Davis C.M."/>
            <person name="Simpson J.R."/>
            <person name="Lauterbach L."/>
            <person name="Steele A.D."/>
            <person name="Gui C."/>
            <person name="Meng S."/>
            <person name="Li G."/>
            <person name="Viehrig K."/>
            <person name="Ye F."/>
            <person name="Su P."/>
            <person name="Kiefer A.F."/>
            <person name="Nichols A."/>
            <person name="Cepeda A.J."/>
            <person name="Yan W."/>
            <person name="Fan B."/>
            <person name="Jiang Y."/>
            <person name="Adhikari A."/>
            <person name="Zheng C.-J."/>
            <person name="Schuster L."/>
            <person name="Cowan T.M."/>
            <person name="Smanski M.J."/>
            <person name="Chevrette M.G."/>
            <person name="De Carvalho L.P.S."/>
            <person name="Shen B."/>
        </authorList>
    </citation>
    <scope>NUCLEOTIDE SEQUENCE [LARGE SCALE GENOMIC DNA]</scope>
    <source>
        <strain evidence="1 2">NPDC046851</strain>
    </source>
</reference>
<proteinExistence type="predicted"/>
<evidence type="ECO:0000313" key="2">
    <source>
        <dbReference type="Proteomes" id="UP001551189"/>
    </source>
</evidence>
<dbReference type="RefSeq" id="WP_359703584.1">
    <property type="nucleotide sequence ID" value="NZ_JBEYXT010000534.1"/>
</dbReference>
<keyword evidence="2" id="KW-1185">Reference proteome</keyword>
<evidence type="ECO:0000313" key="1">
    <source>
        <dbReference type="EMBL" id="MEU6807323.1"/>
    </source>
</evidence>
<sequence length="41" mass="4666">MRHVERLRTDPGAAALTVFHERLLTGLRRLLKARARAENAV</sequence>